<reference evidence="15" key="2">
    <citation type="submission" date="2012-10" db="EMBL/GenBank/DDBJ databases">
        <title>Improved high-quality draft of Thermaerobacter subterraneus C21, DSM 13965.</title>
        <authorList>
            <consortium name="DOE Joint Genome Institute"/>
            <person name="Eisen J."/>
            <person name="Huntemann M."/>
            <person name="Wei C.-L."/>
            <person name="Han J."/>
            <person name="Detter J.C."/>
            <person name="Han C."/>
            <person name="Tapia R."/>
            <person name="Chen A."/>
            <person name="Kyrpides N."/>
            <person name="Mavromatis K."/>
            <person name="Markowitz V."/>
            <person name="Szeto E."/>
            <person name="Ivanova N."/>
            <person name="Mikhailova N."/>
            <person name="Ovchinnikova G."/>
            <person name="Pagani I."/>
            <person name="Pati A."/>
            <person name="Goodwin L."/>
            <person name="Nordberg H.P."/>
            <person name="Cantor M.N."/>
            <person name="Hua S.X."/>
            <person name="Woyke T."/>
            <person name="Eisen J."/>
            <person name="Klenk H.-P."/>
        </authorList>
    </citation>
    <scope>NUCLEOTIDE SEQUENCE [LARGE SCALE GENOMIC DNA]</scope>
    <source>
        <strain evidence="15">DSM 13965</strain>
    </source>
</reference>
<dbReference type="InterPro" id="IPR013102">
    <property type="entry name" value="PYNP_C"/>
</dbReference>
<dbReference type="InterPro" id="IPR036566">
    <property type="entry name" value="PYNP-like_C_sf"/>
</dbReference>
<evidence type="ECO:0000256" key="13">
    <source>
        <dbReference type="SAM" id="MobiDB-lite"/>
    </source>
</evidence>
<evidence type="ECO:0000313" key="16">
    <source>
        <dbReference type="Proteomes" id="UP000005710"/>
    </source>
</evidence>
<comment type="caution">
    <text evidence="15">The sequence shown here is derived from an EMBL/GenBank/DDBJ whole genome shotgun (WGS) entry which is preliminary data.</text>
</comment>
<evidence type="ECO:0000256" key="5">
    <source>
        <dbReference type="ARBA" id="ARBA00011889"/>
    </source>
</evidence>
<evidence type="ECO:0000256" key="11">
    <source>
        <dbReference type="ARBA" id="ARBA00048453"/>
    </source>
</evidence>
<dbReference type="InterPro" id="IPR000312">
    <property type="entry name" value="Glycosyl_Trfase_fam3"/>
</dbReference>
<protein>
    <recommendedName>
        <fullName evidence="6">Pyrimidine-nucleoside phosphorylase</fullName>
        <ecNumber evidence="5">2.4.2.2</ecNumber>
    </recommendedName>
</protein>
<dbReference type="GO" id="GO:0005829">
    <property type="term" value="C:cytosol"/>
    <property type="evidence" value="ECO:0007669"/>
    <property type="project" value="TreeGrafter"/>
</dbReference>
<dbReference type="eggNOG" id="COG0295">
    <property type="taxonomic scope" value="Bacteria"/>
</dbReference>
<dbReference type="InterPro" id="IPR016193">
    <property type="entry name" value="Cytidine_deaminase-like"/>
</dbReference>
<dbReference type="Gene3D" id="1.20.970.10">
    <property type="entry name" value="Transferase, Pyrimidine Nucleoside Phosphorylase, Chain C"/>
    <property type="match status" value="1"/>
</dbReference>
<dbReference type="GO" id="GO:0004645">
    <property type="term" value="F:1,4-alpha-oligoglucan phosphorylase activity"/>
    <property type="evidence" value="ECO:0007669"/>
    <property type="project" value="InterPro"/>
</dbReference>
<evidence type="ECO:0000256" key="12">
    <source>
        <dbReference type="ARBA" id="ARBA00048525"/>
    </source>
</evidence>
<evidence type="ECO:0000256" key="3">
    <source>
        <dbReference type="ARBA" id="ARBA00006915"/>
    </source>
</evidence>
<evidence type="ECO:0000256" key="4">
    <source>
        <dbReference type="ARBA" id="ARBA00011738"/>
    </source>
</evidence>
<proteinExistence type="inferred from homology"/>
<evidence type="ECO:0000256" key="2">
    <source>
        <dbReference type="ARBA" id="ARBA00003877"/>
    </source>
</evidence>
<comment type="catalytic activity">
    <reaction evidence="12">
        <text>thymidine + phosphate = 2-deoxy-alpha-D-ribose 1-phosphate + thymine</text>
        <dbReference type="Rhea" id="RHEA:16037"/>
        <dbReference type="ChEBI" id="CHEBI:17748"/>
        <dbReference type="ChEBI" id="CHEBI:17821"/>
        <dbReference type="ChEBI" id="CHEBI:43474"/>
        <dbReference type="ChEBI" id="CHEBI:57259"/>
        <dbReference type="EC" id="2.4.2.2"/>
    </reaction>
</comment>
<dbReference type="Gene3D" id="3.40.1030.10">
    <property type="entry name" value="Nucleoside phosphorylase/phosphoribosyltransferase catalytic domain"/>
    <property type="match status" value="1"/>
</dbReference>
<reference evidence="15" key="1">
    <citation type="submission" date="2010-10" db="EMBL/GenBank/DDBJ databases">
        <authorList>
            <consortium name="US DOE Joint Genome Institute (JGI-PGF)"/>
            <person name="Lucas S."/>
            <person name="Copeland A."/>
            <person name="Lapidus A."/>
            <person name="Bruce D."/>
            <person name="Goodwin L."/>
            <person name="Pitluck S."/>
            <person name="Kyrpides N."/>
            <person name="Mavromatis K."/>
            <person name="Detter J.C."/>
            <person name="Han C."/>
            <person name="Land M."/>
            <person name="Hauser L."/>
            <person name="Markowitz V."/>
            <person name="Cheng J.-F."/>
            <person name="Hugenholtz P."/>
            <person name="Woyke T."/>
            <person name="Wu D."/>
            <person name="Pukall R."/>
            <person name="Wahrenburg C."/>
            <person name="Brambilla E."/>
            <person name="Klenk H.-P."/>
            <person name="Eisen J.A."/>
        </authorList>
    </citation>
    <scope>NUCLEOTIDE SEQUENCE [LARGE SCALE GENOMIC DNA]</scope>
    <source>
        <strain evidence="15">DSM 13965</strain>
    </source>
</reference>
<keyword evidence="7" id="KW-0328">Glycosyltransferase</keyword>
<dbReference type="SUPFAM" id="SSF54680">
    <property type="entry name" value="Pyrimidine nucleoside phosphorylase C-terminal domain"/>
    <property type="match status" value="1"/>
</dbReference>
<comment type="function">
    <text evidence="2">Catalyzes phosphorolysis of the pyrimidine nucleosides uridine, thymidine and 2'-deoxyuridine with the formation of the corresponding pyrimidine base and ribose-1-phosphate.</text>
</comment>
<dbReference type="Pfam" id="PF00591">
    <property type="entry name" value="Glycos_transf_3"/>
    <property type="match status" value="1"/>
</dbReference>
<keyword evidence="16" id="KW-1185">Reference proteome</keyword>
<dbReference type="NCBIfam" id="NF004064">
    <property type="entry name" value="PRK05578.1"/>
    <property type="match status" value="1"/>
</dbReference>
<evidence type="ECO:0000256" key="8">
    <source>
        <dbReference type="ARBA" id="ARBA00022679"/>
    </source>
</evidence>
<dbReference type="InterPro" id="IPR018090">
    <property type="entry name" value="Pyrmidine_PPas_bac/euk"/>
</dbReference>
<sequence>MRAYDLILKKRDGGTLTREEIEWWVDGIARRTIPDEQVAAWAMAVFFRGMDARETADLTRAMALSGETVDLSDIPGVKVDKHSTGGVGDTTTLVLAPLVAAAGIPVAKLSGRGLGHTGGTLDKLESFPGFRVELSRDEFARQVRELGIAVAGQTADLVPADKRLYALRDVTATVDSIPLIAASIMSKKIAGGADAIVLDVKTGSGALMKSLDGALELARLMVDIGRHLGRRVVALVTDMNQPLGRAVGNALEVREAIATLRGQGPAELVELCLAVGGTMAWLAGKVPDPEAGRRLLARHLEAGDGLAMLRRLVEAQGGDPRAVDDPERLPQARYRQVFNAPRSGYLTAMDAQAVGTAAMVLGAGRARKDDVIDLAAGLVMLKRLGDRVEAGEPLVELHFNDPARLEAARRWLERAFTLADEPAPVPPLIHAVVGAELAPGTPAAPESTAAAGSGGVSGAGAAAGVTGASPAEIRVPEVARPAGSSAPVGAGAGAGATGAASPPSGWEPLVQLARAARHSAIAPFSRYRVGAALEAADGRIFTGANIENASFGLTMCAERVALFKALSEGVRQFRRIVITADGPEPAFPCGACRQLLFEYAPGLAVWVDGQPAPQPIETLLPHGFRLQR</sequence>
<dbReference type="NCBIfam" id="TIGR02644">
    <property type="entry name" value="Y_phosphoryl"/>
    <property type="match status" value="1"/>
</dbReference>
<dbReference type="SUPFAM" id="SSF52418">
    <property type="entry name" value="Nucleoside phosphorylase/phosphoribosyltransferase catalytic domain"/>
    <property type="match status" value="1"/>
</dbReference>
<evidence type="ECO:0000256" key="9">
    <source>
        <dbReference type="ARBA" id="ARBA00022723"/>
    </source>
</evidence>
<comment type="subunit">
    <text evidence="4">Homodimer.</text>
</comment>
<dbReference type="NCBIfam" id="NF004747">
    <property type="entry name" value="PRK06078.1"/>
    <property type="match status" value="1"/>
</dbReference>
<dbReference type="CDD" id="cd01283">
    <property type="entry name" value="cytidine_deaminase"/>
    <property type="match status" value="1"/>
</dbReference>
<dbReference type="EC" id="2.4.2.2" evidence="5"/>
<evidence type="ECO:0000256" key="7">
    <source>
        <dbReference type="ARBA" id="ARBA00022676"/>
    </source>
</evidence>
<dbReference type="InterPro" id="IPR017872">
    <property type="entry name" value="Pyrmidine_PPase_CS"/>
</dbReference>
<comment type="catalytic activity">
    <reaction evidence="1">
        <text>2'-deoxyuridine + phosphate = 2-deoxy-alpha-D-ribose 1-phosphate + uracil</text>
        <dbReference type="Rhea" id="RHEA:22824"/>
        <dbReference type="ChEBI" id="CHEBI:16450"/>
        <dbReference type="ChEBI" id="CHEBI:17568"/>
        <dbReference type="ChEBI" id="CHEBI:43474"/>
        <dbReference type="ChEBI" id="CHEBI:57259"/>
        <dbReference type="EC" id="2.4.2.2"/>
    </reaction>
</comment>
<keyword evidence="9" id="KW-0479">Metal-binding</keyword>
<feature type="domain" description="CMP/dCMP-type deaminase" evidence="14">
    <location>
        <begin position="504"/>
        <end position="627"/>
    </location>
</feature>
<gene>
    <name evidence="15" type="ORF">ThesuDRAFT_00014</name>
</gene>
<organism evidence="15 16">
    <name type="scientific">Thermaerobacter subterraneus DSM 13965</name>
    <dbReference type="NCBI Taxonomy" id="867903"/>
    <lineage>
        <taxon>Bacteria</taxon>
        <taxon>Bacillati</taxon>
        <taxon>Bacillota</taxon>
        <taxon>Clostridia</taxon>
        <taxon>Eubacteriales</taxon>
        <taxon>Clostridiales Family XVII. Incertae Sedis</taxon>
        <taxon>Thermaerobacter</taxon>
    </lineage>
</organism>
<evidence type="ECO:0000313" key="15">
    <source>
        <dbReference type="EMBL" id="EKP93770.1"/>
    </source>
</evidence>
<dbReference type="PROSITE" id="PS00903">
    <property type="entry name" value="CYT_DCMP_DEAMINASES_1"/>
    <property type="match status" value="1"/>
</dbReference>
<dbReference type="AlphaFoldDB" id="K6NY19"/>
<dbReference type="RefSeq" id="WP_006904716.1">
    <property type="nucleotide sequence ID" value="NZ_JH976536.1"/>
</dbReference>
<comment type="catalytic activity">
    <reaction evidence="11">
        <text>uridine + phosphate = alpha-D-ribose 1-phosphate + uracil</text>
        <dbReference type="Rhea" id="RHEA:24388"/>
        <dbReference type="ChEBI" id="CHEBI:16704"/>
        <dbReference type="ChEBI" id="CHEBI:17568"/>
        <dbReference type="ChEBI" id="CHEBI:43474"/>
        <dbReference type="ChEBI" id="CHEBI:57720"/>
        <dbReference type="EC" id="2.4.2.2"/>
    </reaction>
</comment>
<evidence type="ECO:0000256" key="1">
    <source>
        <dbReference type="ARBA" id="ARBA00001066"/>
    </source>
</evidence>
<dbReference type="GO" id="GO:0016787">
    <property type="term" value="F:hydrolase activity"/>
    <property type="evidence" value="ECO:0007669"/>
    <property type="project" value="InterPro"/>
</dbReference>
<dbReference type="InterPro" id="IPR000053">
    <property type="entry name" value="Thymidine/pyrmidine_PPase"/>
</dbReference>
<dbReference type="InterPro" id="IPR036320">
    <property type="entry name" value="Glycosyl_Trfase_fam3_N_dom_sf"/>
</dbReference>
<dbReference type="PROSITE" id="PS00647">
    <property type="entry name" value="THYMID_PHOSPHORYLASE"/>
    <property type="match status" value="1"/>
</dbReference>
<evidence type="ECO:0000259" key="14">
    <source>
        <dbReference type="PROSITE" id="PS51747"/>
    </source>
</evidence>
<dbReference type="Gene3D" id="3.90.1170.30">
    <property type="entry name" value="Pyrimidine nucleoside phosphorylase-like, C-terminal domain"/>
    <property type="match status" value="1"/>
</dbReference>
<keyword evidence="10" id="KW-0862">Zinc</keyword>
<dbReference type="InterPro" id="IPR017459">
    <property type="entry name" value="Glycosyl_Trfase_fam3_N_dom"/>
</dbReference>
<keyword evidence="8" id="KW-0808">Transferase</keyword>
<dbReference type="SUPFAM" id="SSF47648">
    <property type="entry name" value="Nucleoside phosphorylase/phosphoribosyltransferase N-terminal domain"/>
    <property type="match status" value="1"/>
</dbReference>
<dbReference type="eggNOG" id="COG0213">
    <property type="taxonomic scope" value="Bacteria"/>
</dbReference>
<dbReference type="GO" id="GO:0009032">
    <property type="term" value="F:thymidine phosphorylase activity"/>
    <property type="evidence" value="ECO:0007669"/>
    <property type="project" value="TreeGrafter"/>
</dbReference>
<dbReference type="SMART" id="SM00941">
    <property type="entry name" value="PYNP_C"/>
    <property type="match status" value="1"/>
</dbReference>
<dbReference type="SUPFAM" id="SSF53927">
    <property type="entry name" value="Cytidine deaminase-like"/>
    <property type="match status" value="1"/>
</dbReference>
<dbReference type="GO" id="GO:0008270">
    <property type="term" value="F:zinc ion binding"/>
    <property type="evidence" value="ECO:0007669"/>
    <property type="project" value="InterPro"/>
</dbReference>
<dbReference type="GO" id="GO:0006213">
    <property type="term" value="P:pyrimidine nucleoside metabolic process"/>
    <property type="evidence" value="ECO:0007669"/>
    <property type="project" value="InterPro"/>
</dbReference>
<dbReference type="PANTHER" id="PTHR10515:SF0">
    <property type="entry name" value="THYMIDINE PHOSPHORYLASE"/>
    <property type="match status" value="1"/>
</dbReference>
<dbReference type="STRING" id="867903.ThesuDRAFT_00014"/>
<dbReference type="GO" id="GO:0006206">
    <property type="term" value="P:pyrimidine nucleobase metabolic process"/>
    <property type="evidence" value="ECO:0007669"/>
    <property type="project" value="InterPro"/>
</dbReference>
<dbReference type="InterPro" id="IPR002125">
    <property type="entry name" value="CMP_dCMP_dom"/>
</dbReference>
<dbReference type="Pfam" id="PF02885">
    <property type="entry name" value="Glycos_trans_3N"/>
    <property type="match status" value="1"/>
</dbReference>
<dbReference type="FunFam" id="3.40.1030.10:FF:000003">
    <property type="entry name" value="Pyrimidine-nucleoside phosphorylase"/>
    <property type="match status" value="1"/>
</dbReference>
<feature type="region of interest" description="Disordered" evidence="13">
    <location>
        <begin position="480"/>
        <end position="502"/>
    </location>
</feature>
<dbReference type="PANTHER" id="PTHR10515">
    <property type="entry name" value="THYMIDINE PHOSPHORYLASE"/>
    <property type="match status" value="1"/>
</dbReference>
<accession>K6NY19</accession>
<dbReference type="Gene3D" id="3.40.140.10">
    <property type="entry name" value="Cytidine Deaminase, domain 2"/>
    <property type="match status" value="1"/>
</dbReference>
<name>K6NY19_9FIRM</name>
<evidence type="ECO:0000256" key="6">
    <source>
        <dbReference type="ARBA" id="ARBA00014680"/>
    </source>
</evidence>
<feature type="compositionally biased region" description="Low complexity" evidence="13">
    <location>
        <begin position="480"/>
        <end position="489"/>
    </location>
</feature>
<dbReference type="HOGENOM" id="CLU_025040_5_0_9"/>
<comment type="similarity">
    <text evidence="3">Belongs to the thymidine/pyrimidine-nucleoside phosphorylase family.</text>
</comment>
<evidence type="ECO:0000256" key="10">
    <source>
        <dbReference type="ARBA" id="ARBA00022833"/>
    </source>
</evidence>
<dbReference type="NCBIfam" id="NF004490">
    <property type="entry name" value="PRK05820.1"/>
    <property type="match status" value="1"/>
</dbReference>
<dbReference type="OrthoDB" id="9763887at2"/>
<dbReference type="Pfam" id="PF07831">
    <property type="entry name" value="PYNP_C"/>
    <property type="match status" value="1"/>
</dbReference>
<dbReference type="PROSITE" id="PS51747">
    <property type="entry name" value="CYT_DCMP_DEAMINASES_2"/>
    <property type="match status" value="1"/>
</dbReference>
<dbReference type="InterPro" id="IPR016192">
    <property type="entry name" value="APOBEC/CMP_deaminase_Zn-bd"/>
</dbReference>
<dbReference type="InterPro" id="IPR035902">
    <property type="entry name" value="Nuc_phospho_transferase"/>
</dbReference>
<dbReference type="Proteomes" id="UP000005710">
    <property type="component" value="Unassembled WGS sequence"/>
</dbReference>
<dbReference type="Pfam" id="PF00383">
    <property type="entry name" value="dCMP_cyt_deam_1"/>
    <property type="match status" value="1"/>
</dbReference>
<dbReference type="EMBL" id="AENY02000004">
    <property type="protein sequence ID" value="EKP93770.1"/>
    <property type="molecule type" value="Genomic_DNA"/>
</dbReference>